<sequence length="148" mass="16636">MLGCTAGTIAKCIKMPTNAPSYWGTHPKVHPKFGGVDVFRLILPGFAWNSFQIYLYSTFLDHFLCEIKEIGQEAADRWQSWPVWHFEDTASSTKSAAFYGSFCPKAGGVGFRVRSRNKLEKQQDTFCGYCTLKAVDSASAQDPRWPLL</sequence>
<keyword evidence="2" id="KW-1185">Reference proteome</keyword>
<reference evidence="1 2" key="1">
    <citation type="submission" date="2024-02" db="EMBL/GenBank/DDBJ databases">
        <authorList>
            <person name="Chen Y."/>
            <person name="Shah S."/>
            <person name="Dougan E. K."/>
            <person name="Thang M."/>
            <person name="Chan C."/>
        </authorList>
    </citation>
    <scope>NUCLEOTIDE SEQUENCE [LARGE SCALE GENOMIC DNA]</scope>
</reference>
<evidence type="ECO:0000313" key="2">
    <source>
        <dbReference type="Proteomes" id="UP001642464"/>
    </source>
</evidence>
<accession>A0ABP0JUN0</accession>
<proteinExistence type="predicted"/>
<organism evidence="1 2">
    <name type="scientific">Durusdinium trenchii</name>
    <dbReference type="NCBI Taxonomy" id="1381693"/>
    <lineage>
        <taxon>Eukaryota</taxon>
        <taxon>Sar</taxon>
        <taxon>Alveolata</taxon>
        <taxon>Dinophyceae</taxon>
        <taxon>Suessiales</taxon>
        <taxon>Symbiodiniaceae</taxon>
        <taxon>Durusdinium</taxon>
    </lineage>
</organism>
<name>A0ABP0JUN0_9DINO</name>
<evidence type="ECO:0000313" key="1">
    <source>
        <dbReference type="EMBL" id="CAK9017694.1"/>
    </source>
</evidence>
<gene>
    <name evidence="1" type="ORF">SCF082_LOCUS13749</name>
</gene>
<protein>
    <submittedName>
        <fullName evidence="1">Uncharacterized protein</fullName>
    </submittedName>
</protein>
<dbReference type="Proteomes" id="UP001642464">
    <property type="component" value="Unassembled WGS sequence"/>
</dbReference>
<comment type="caution">
    <text evidence="1">The sequence shown here is derived from an EMBL/GenBank/DDBJ whole genome shotgun (WGS) entry which is preliminary data.</text>
</comment>
<dbReference type="EMBL" id="CAXAMM010008557">
    <property type="protein sequence ID" value="CAK9017694.1"/>
    <property type="molecule type" value="Genomic_DNA"/>
</dbReference>